<dbReference type="EMBL" id="CP005987">
    <property type="protein sequence ID" value="AIA56670.1"/>
    <property type="molecule type" value="Genomic_DNA"/>
</dbReference>
<evidence type="ECO:0000313" key="2">
    <source>
        <dbReference type="Proteomes" id="UP000005522"/>
    </source>
</evidence>
<dbReference type="HOGENOM" id="CLU_3131174_0_0_6"/>
<dbReference type="AlphaFoldDB" id="A0A059ZYT8"/>
<reference evidence="1 2" key="1">
    <citation type="journal article" date="2009" name="J. Bacteriol.">
        <title>Draft genome sequence of the extremely acidophilic bacterium Acidithiobacillus caldus ATCC 51756 reveals metabolic versatility in the genus Acidithiobacillus.</title>
        <authorList>
            <person name="Valdes J."/>
            <person name="Quatrini R."/>
            <person name="Hallberg K."/>
            <person name="Dopson M."/>
            <person name="Valenzuela P.D."/>
            <person name="Holmes D.S."/>
        </authorList>
    </citation>
    <scope>NUCLEOTIDE SEQUENCE [LARGE SCALE GENOMIC DNA]</scope>
    <source>
        <strain evidence="2">ATCC 51756 / DSM 8584 / KU</strain>
        <plasmid evidence="2">megaPlasmid mpAca1.1</plasmid>
    </source>
</reference>
<geneLocation type="plasmid" evidence="2">
    <name>megaPlasmid mpAca1.1</name>
</geneLocation>
<dbReference type="Proteomes" id="UP000005522">
    <property type="component" value="Plasmid megap mpAca1.1"/>
</dbReference>
<keyword evidence="1" id="KW-0614">Plasmid</keyword>
<evidence type="ECO:0000313" key="1">
    <source>
        <dbReference type="EMBL" id="AIA56670.1"/>
    </source>
</evidence>
<sequence>MFEVKGKNNTLSGMPALVFRQFWMQRRLCLGLSWRCVISKDHNLLADLI</sequence>
<gene>
    <name evidence="1" type="ORF">Acaty_m0097</name>
</gene>
<organism evidence="1 2">
    <name type="scientific">Acidithiobacillus caldus (strain ATCC 51756 / DSM 8584 / KU)</name>
    <dbReference type="NCBI Taxonomy" id="637389"/>
    <lineage>
        <taxon>Bacteria</taxon>
        <taxon>Pseudomonadati</taxon>
        <taxon>Pseudomonadota</taxon>
        <taxon>Acidithiobacillia</taxon>
        <taxon>Acidithiobacillales</taxon>
        <taxon>Acidithiobacillaceae</taxon>
        <taxon>Acidithiobacillus</taxon>
    </lineage>
</organism>
<accession>A0A059ZYT8</accession>
<dbReference type="KEGG" id="acz:Acaty_m0097"/>
<proteinExistence type="predicted"/>
<name>A0A059ZYT8_ACICK</name>
<protein>
    <submittedName>
        <fullName evidence="1">Uncharacterized protein</fullName>
    </submittedName>
</protein>